<feature type="compositionally biased region" description="Basic and acidic residues" evidence="6">
    <location>
        <begin position="513"/>
        <end position="523"/>
    </location>
</feature>
<name>A0A1Y2FNA1_PROLT</name>
<evidence type="ECO:0000313" key="8">
    <source>
        <dbReference type="Proteomes" id="UP000193685"/>
    </source>
</evidence>
<dbReference type="GO" id="GO:0003697">
    <property type="term" value="F:single-stranded DNA binding"/>
    <property type="evidence" value="ECO:0007669"/>
    <property type="project" value="TreeGrafter"/>
</dbReference>
<dbReference type="AlphaFoldDB" id="A0A1Y2FNA1"/>
<dbReference type="GO" id="GO:0000727">
    <property type="term" value="P:double-strand break repair via break-induced replication"/>
    <property type="evidence" value="ECO:0007669"/>
    <property type="project" value="TreeGrafter"/>
</dbReference>
<feature type="region of interest" description="Disordered" evidence="6">
    <location>
        <begin position="145"/>
        <end position="272"/>
    </location>
</feature>
<comment type="subcellular location">
    <subcellularLocation>
        <location evidence="1">Nucleus</location>
    </subcellularLocation>
</comment>
<dbReference type="GO" id="GO:0006270">
    <property type="term" value="P:DNA replication initiation"/>
    <property type="evidence" value="ECO:0007669"/>
    <property type="project" value="InterPro"/>
</dbReference>
<evidence type="ECO:0000313" key="7">
    <source>
        <dbReference type="EMBL" id="ORY85462.1"/>
    </source>
</evidence>
<keyword evidence="4" id="KW-0539">Nucleus</keyword>
<feature type="compositionally biased region" description="Low complexity" evidence="6">
    <location>
        <begin position="207"/>
        <end position="222"/>
    </location>
</feature>
<protein>
    <submittedName>
        <fullName evidence="7">CDC45 family</fullName>
    </submittedName>
</protein>
<dbReference type="PANTHER" id="PTHR10507">
    <property type="entry name" value="CDC45-RELATED PROTEIN"/>
    <property type="match status" value="1"/>
</dbReference>
<comment type="similarity">
    <text evidence="2">Belongs to the CDC45 family.</text>
</comment>
<dbReference type="GO" id="GO:0003682">
    <property type="term" value="F:chromatin binding"/>
    <property type="evidence" value="ECO:0007669"/>
    <property type="project" value="TreeGrafter"/>
</dbReference>
<dbReference type="InterPro" id="IPR003874">
    <property type="entry name" value="CDC45"/>
</dbReference>
<dbReference type="Proteomes" id="UP000193685">
    <property type="component" value="Unassembled WGS sequence"/>
</dbReference>
<evidence type="ECO:0000256" key="6">
    <source>
        <dbReference type="SAM" id="MobiDB-lite"/>
    </source>
</evidence>
<evidence type="ECO:0000256" key="1">
    <source>
        <dbReference type="ARBA" id="ARBA00004123"/>
    </source>
</evidence>
<dbReference type="OrthoDB" id="10258882at2759"/>
<keyword evidence="5" id="KW-0131">Cell cycle</keyword>
<dbReference type="GO" id="GO:1902977">
    <property type="term" value="P:mitotic DNA replication preinitiation complex assembly"/>
    <property type="evidence" value="ECO:0007669"/>
    <property type="project" value="TreeGrafter"/>
</dbReference>
<proteinExistence type="inferred from homology"/>
<reference evidence="7 8" key="1">
    <citation type="submission" date="2016-07" db="EMBL/GenBank/DDBJ databases">
        <title>Pervasive Adenine N6-methylation of Active Genes in Fungi.</title>
        <authorList>
            <consortium name="DOE Joint Genome Institute"/>
            <person name="Mondo S.J."/>
            <person name="Dannebaum R.O."/>
            <person name="Kuo R.C."/>
            <person name="Labutti K."/>
            <person name="Haridas S."/>
            <person name="Kuo A."/>
            <person name="Salamov A."/>
            <person name="Ahrendt S.R."/>
            <person name="Lipzen A."/>
            <person name="Sullivan W."/>
            <person name="Andreopoulos W.B."/>
            <person name="Clum A."/>
            <person name="Lindquist E."/>
            <person name="Daum C."/>
            <person name="Ramamoorthy G.K."/>
            <person name="Gryganskyi A."/>
            <person name="Culley D."/>
            <person name="Magnuson J.K."/>
            <person name="James T.Y."/>
            <person name="O'Malley M.A."/>
            <person name="Stajich J.E."/>
            <person name="Spatafora J.W."/>
            <person name="Visel A."/>
            <person name="Grigoriev I.V."/>
        </authorList>
    </citation>
    <scope>NUCLEOTIDE SEQUENCE [LARGE SCALE GENOMIC DNA]</scope>
    <source>
        <strain evidence="7 8">12-1054</strain>
    </source>
</reference>
<keyword evidence="3" id="KW-0235">DNA replication</keyword>
<keyword evidence="8" id="KW-1185">Reference proteome</keyword>
<sequence length="711" mass="80220">MIIRRDQFAEAYGRFKTVSLSGTCAVLILVALDVDALCATKMLCTMLRNDYIPHKIHPVAGWNDLKKANDAVVQNQEDLKFIVLMNFGAFFDPLQHLSVDESMTIYVIDSHKPVMMENLYFESNVYVWDDGTLERQTDVAQAFAEWHEEEDRIRDEEERGSDAGEEDEGLGADEEAPEEEEEEQEQEEQDDQESRPGTPTRRKRRSSSGSPHASGSDAGDFSGSEDSDEDGPRQRRKTSRNSHVQPSPRRPVANAPDAIAPVKESANERRRRHQRNANLLADYYDRGDWYGESIAGLMYGLASDLGREDNDLLWHAIVGLTSLTIQSRITLDTYASLYRDYKDEVTRLNPPTVAPANALPSATVKSPSDFSIRAESEYRFMLFRHWSLHDAMLHSPYLGAKMKVYSQAGQKNLAKLFAKMGMSLTQCRQMYTHMDMDLKHNLRVKLTKFAPQYGLDELTMESFVRHWGYKCTLSASDVCYALTALLESGTDTFVKNGHANLGHGHKPATETTTRTEQDKDATENGIREEWVTNFYEAYDAMDHVDALRNALHTSMDLQRAIVATGTALIDKREIRSLRSFRMAVVREGPHMRIFTHPLALAKLAHWIAGALDESNRERGRTKHLPFVIACLDERTDRYLVLGTSVTSSPTLEAGAAEAQGEQRNKFGHAFQLLSANHQARFRLDSFDASIVECEQGDLGPLLETLSQQVLL</sequence>
<dbReference type="PANTHER" id="PTHR10507:SF0">
    <property type="entry name" value="CELL DIVISION CONTROL PROTEIN 45 HOMOLOG"/>
    <property type="match status" value="1"/>
</dbReference>
<evidence type="ECO:0000256" key="3">
    <source>
        <dbReference type="ARBA" id="ARBA00022705"/>
    </source>
</evidence>
<gene>
    <name evidence="7" type="ORF">BCR37DRAFT_237478</name>
</gene>
<feature type="compositionally biased region" description="Acidic residues" evidence="6">
    <location>
        <begin position="163"/>
        <end position="191"/>
    </location>
</feature>
<dbReference type="STRING" id="56484.A0A1Y2FNA1"/>
<dbReference type="RefSeq" id="XP_040726944.1">
    <property type="nucleotide sequence ID" value="XM_040866534.1"/>
</dbReference>
<evidence type="ECO:0000256" key="2">
    <source>
        <dbReference type="ARBA" id="ARBA00010727"/>
    </source>
</evidence>
<feature type="compositionally biased region" description="Basic and acidic residues" evidence="6">
    <location>
        <begin position="145"/>
        <end position="162"/>
    </location>
</feature>
<accession>A0A1Y2FNA1</accession>
<dbReference type="OMA" id="EDCFMEA"/>
<dbReference type="Pfam" id="PF02724">
    <property type="entry name" value="CDC45"/>
    <property type="match status" value="1"/>
</dbReference>
<comment type="caution">
    <text evidence="7">The sequence shown here is derived from an EMBL/GenBank/DDBJ whole genome shotgun (WGS) entry which is preliminary data.</text>
</comment>
<dbReference type="EMBL" id="MCFI01000004">
    <property type="protein sequence ID" value="ORY85462.1"/>
    <property type="molecule type" value="Genomic_DNA"/>
</dbReference>
<dbReference type="GeneID" id="63783133"/>
<evidence type="ECO:0000256" key="4">
    <source>
        <dbReference type="ARBA" id="ARBA00023242"/>
    </source>
</evidence>
<feature type="region of interest" description="Disordered" evidence="6">
    <location>
        <begin position="499"/>
        <end position="523"/>
    </location>
</feature>
<evidence type="ECO:0000256" key="5">
    <source>
        <dbReference type="ARBA" id="ARBA00023306"/>
    </source>
</evidence>
<dbReference type="GO" id="GO:0003688">
    <property type="term" value="F:DNA replication origin binding"/>
    <property type="evidence" value="ECO:0007669"/>
    <property type="project" value="TreeGrafter"/>
</dbReference>
<organism evidence="7 8">
    <name type="scientific">Protomyces lactucae-debilis</name>
    <dbReference type="NCBI Taxonomy" id="2754530"/>
    <lineage>
        <taxon>Eukaryota</taxon>
        <taxon>Fungi</taxon>
        <taxon>Dikarya</taxon>
        <taxon>Ascomycota</taxon>
        <taxon>Taphrinomycotina</taxon>
        <taxon>Taphrinomycetes</taxon>
        <taxon>Taphrinales</taxon>
        <taxon>Protomycetaceae</taxon>
        <taxon>Protomyces</taxon>
    </lineage>
</organism>
<dbReference type="GO" id="GO:0031261">
    <property type="term" value="C:DNA replication preinitiation complex"/>
    <property type="evidence" value="ECO:0007669"/>
    <property type="project" value="TreeGrafter"/>
</dbReference>